<feature type="compositionally biased region" description="Polar residues" evidence="1">
    <location>
        <begin position="833"/>
        <end position="845"/>
    </location>
</feature>
<protein>
    <recommendedName>
        <fullName evidence="3">PGG domain-containing protein</fullName>
    </recommendedName>
</protein>
<dbReference type="AlphaFoldDB" id="A0ABD3KMP2"/>
<feature type="transmembrane region" description="Helical" evidence="2">
    <location>
        <begin position="306"/>
        <end position="324"/>
    </location>
</feature>
<feature type="transmembrane region" description="Helical" evidence="2">
    <location>
        <begin position="675"/>
        <end position="696"/>
    </location>
</feature>
<reference evidence="4 5" key="1">
    <citation type="submission" date="2024-11" db="EMBL/GenBank/DDBJ databases">
        <title>Chromosome-level genome assembly of Eucalyptus globulus Labill. provides insights into its genome evolution.</title>
        <authorList>
            <person name="Li X."/>
        </authorList>
    </citation>
    <scope>NUCLEOTIDE SEQUENCE [LARGE SCALE GENOMIC DNA]</scope>
    <source>
        <strain evidence="4">CL2024</strain>
        <tissue evidence="4">Fresh tender leaves</tissue>
    </source>
</reference>
<dbReference type="Pfam" id="PF13962">
    <property type="entry name" value="PGG"/>
    <property type="match status" value="4"/>
</dbReference>
<feature type="transmembrane region" description="Helical" evidence="2">
    <location>
        <begin position="485"/>
        <end position="503"/>
    </location>
</feature>
<evidence type="ECO:0000256" key="2">
    <source>
        <dbReference type="SAM" id="Phobius"/>
    </source>
</evidence>
<keyword evidence="2" id="KW-0812">Transmembrane</keyword>
<feature type="domain" description="PGG" evidence="3">
    <location>
        <begin position="850"/>
        <end position="933"/>
    </location>
</feature>
<feature type="transmembrane region" description="Helical" evidence="2">
    <location>
        <begin position="41"/>
        <end position="60"/>
    </location>
</feature>
<evidence type="ECO:0000313" key="4">
    <source>
        <dbReference type="EMBL" id="KAL3739011.1"/>
    </source>
</evidence>
<feature type="transmembrane region" description="Helical" evidence="2">
    <location>
        <begin position="523"/>
        <end position="546"/>
    </location>
</feature>
<organism evidence="4 5">
    <name type="scientific">Eucalyptus globulus</name>
    <name type="common">Tasmanian blue gum</name>
    <dbReference type="NCBI Taxonomy" id="34317"/>
    <lineage>
        <taxon>Eukaryota</taxon>
        <taxon>Viridiplantae</taxon>
        <taxon>Streptophyta</taxon>
        <taxon>Embryophyta</taxon>
        <taxon>Tracheophyta</taxon>
        <taxon>Spermatophyta</taxon>
        <taxon>Magnoliopsida</taxon>
        <taxon>eudicotyledons</taxon>
        <taxon>Gunneridae</taxon>
        <taxon>Pentapetalae</taxon>
        <taxon>rosids</taxon>
        <taxon>malvids</taxon>
        <taxon>Myrtales</taxon>
        <taxon>Myrtaceae</taxon>
        <taxon>Myrtoideae</taxon>
        <taxon>Eucalypteae</taxon>
        <taxon>Eucalyptus</taxon>
    </lineage>
</organism>
<evidence type="ECO:0000313" key="5">
    <source>
        <dbReference type="Proteomes" id="UP001634007"/>
    </source>
</evidence>
<feature type="transmembrane region" description="Helical" evidence="2">
    <location>
        <begin position="273"/>
        <end position="294"/>
    </location>
</feature>
<keyword evidence="5" id="KW-1185">Reference proteome</keyword>
<name>A0ABD3KMP2_EUCGL</name>
<accession>A0ABD3KMP2</accession>
<feature type="compositionally biased region" description="Polar residues" evidence="1">
    <location>
        <begin position="586"/>
        <end position="595"/>
    </location>
</feature>
<feature type="transmembrane region" description="Helical" evidence="2">
    <location>
        <begin position="708"/>
        <end position="728"/>
    </location>
</feature>
<feature type="transmembrane region" description="Helical" evidence="2">
    <location>
        <begin position="908"/>
        <end position="932"/>
    </location>
</feature>
<dbReference type="Proteomes" id="UP001634007">
    <property type="component" value="Unassembled WGS sequence"/>
</dbReference>
<feature type="transmembrane region" description="Helical" evidence="2">
    <location>
        <begin position="857"/>
        <end position="875"/>
    </location>
</feature>
<evidence type="ECO:0000259" key="3">
    <source>
        <dbReference type="Pfam" id="PF13962"/>
    </source>
</evidence>
<feature type="transmembrane region" description="Helical" evidence="2">
    <location>
        <begin position="165"/>
        <end position="184"/>
    </location>
</feature>
<feature type="transmembrane region" description="Helical" evidence="2">
    <location>
        <begin position="344"/>
        <end position="367"/>
    </location>
</feature>
<feature type="region of interest" description="Disordered" evidence="1">
    <location>
        <begin position="577"/>
        <end position="617"/>
    </location>
</feature>
<feature type="domain" description="PGG" evidence="3">
    <location>
        <begin position="39"/>
        <end position="119"/>
    </location>
</feature>
<feature type="transmembrane region" description="Helical" evidence="2">
    <location>
        <begin position="127"/>
        <end position="145"/>
    </location>
</feature>
<proteinExistence type="predicted"/>
<feature type="region of interest" description="Disordered" evidence="1">
    <location>
        <begin position="1"/>
        <end position="29"/>
    </location>
</feature>
<feature type="domain" description="PGG" evidence="3">
    <location>
        <begin position="217"/>
        <end position="298"/>
    </location>
</feature>
<feature type="transmembrane region" description="Helical" evidence="2">
    <location>
        <begin position="939"/>
        <end position="959"/>
    </location>
</feature>
<dbReference type="PANTHER" id="PTHR24128">
    <property type="entry name" value="HOMEOBOX PROTEIN WARIAI"/>
    <property type="match status" value="1"/>
</dbReference>
<feature type="transmembrane region" description="Helical" evidence="2">
    <location>
        <begin position="94"/>
        <end position="115"/>
    </location>
</feature>
<keyword evidence="2" id="KW-1133">Transmembrane helix</keyword>
<feature type="region of interest" description="Disordered" evidence="1">
    <location>
        <begin position="818"/>
        <end position="852"/>
    </location>
</feature>
<comment type="caution">
    <text evidence="4">The sequence shown here is derived from an EMBL/GenBank/DDBJ whole genome shotgun (WGS) entry which is preliminary data.</text>
</comment>
<keyword evidence="2" id="KW-0472">Membrane</keyword>
<feature type="domain" description="PGG" evidence="3">
    <location>
        <begin position="395"/>
        <end position="477"/>
    </location>
</feature>
<dbReference type="EMBL" id="JBJKBG010000005">
    <property type="protein sequence ID" value="KAL3739011.1"/>
    <property type="molecule type" value="Genomic_DNA"/>
</dbReference>
<feature type="transmembrane region" description="Helical" evidence="2">
    <location>
        <begin position="452"/>
        <end position="473"/>
    </location>
</feature>
<evidence type="ECO:0000256" key="1">
    <source>
        <dbReference type="SAM" id="MobiDB-lite"/>
    </source>
</evidence>
<dbReference type="InterPro" id="IPR026961">
    <property type="entry name" value="PGG_dom"/>
</dbReference>
<feature type="transmembrane region" description="Helical" evidence="2">
    <location>
        <begin position="979"/>
        <end position="1002"/>
    </location>
</feature>
<gene>
    <name evidence="4" type="ORF">ACJRO7_020412</name>
</gene>
<dbReference type="PANTHER" id="PTHR24128:SF61">
    <property type="entry name" value="ANKYRIN REPEAT-CONTAINING PROTEIN BDA1-LIKE"/>
    <property type="match status" value="1"/>
</dbReference>
<sequence length="1024" mass="114203">MDDDGANGRQSDGEQAMNAHQSPSRLPSKILKKEKESTGDIRNALLVVAALVASTTYQAVLQPPSFITEVDNDSTKGSRGYYESWITGPLGRDFAYIIFMSGNTFGFLMSVQMIICVTRDLPVRLPLLLSVTAMVQTYYCFTYYLPFTLMDKTFGLKNVELLSMLPVTMSILLLLAQRWLVLALDFGLERLSRFNLLGEMYSLRTQSAVVNQKKESIGDVRKTLLVIATLIASTTYQAVLQPPSFTIKVTDNSMKGFLAYYSSWVTHPLGRDVVYIGFISGNTFGLLLSIQMIICLTRDLPVRLPLLLSMTALVQTYYCFTYYLPFTLLNKASGLKNVELLSVLPVTMSILLLLAQGRLALALDFWLKKVSGFNLQGDMYSLRTQSFVVNQEKESIGDMRNTLLVVAALIASTTYQAVLQPPSFTIEVADNSMKGFLAYYSSWVTHPLGRDVAYIGFISGNTFGLLLSIQMIICLTRDVPVRLPFLLSVAALVQTYYCFTYYLPFTLLNKAYGLKNVELLSVLPVTMSILLLLAQKWLALALDFWLKKLSGFNFQGDMYSLGTQVVNQREMRDNLTRAGAKHGRGISNSSASSLDSVEDQSDWEPVTDSKNLNEEKESLGDKRSALLAVATLIASTTYQSVLQPPRFKTKVNENSMEGFLAYYATWVTRPLGRDIVCIGFISSNTFGLLLSIQMIICLTRDLPVRLPLLLSVTALVQTYYCVTYYLPFTLLDKAFGLKNVELLSVLLVPMSILLLLAQRQLALALDFWLKWLSGFNFLGDMYSLRNQSVVVNDIESREILSRARAEHERGISISPTSRLLSEEGQSDVEPVTNARQSLSRSPSNNSKKEKELSDRRNALLVVATLIASATYQAVLQPPSFTIKVDSGSMKGFLTSYASWMTGPLGSHLAYIAFMSGNTFGLLVSVQTIICLTRDLPVRLPLLLSVTAMVQTYYCFTYYLPFTLLGKAFGLKNVDLLSVLPVTMSILLLLAQRQLALALDFWLKKLSGFDFLGDIYSLRDSIRHC</sequence>